<proteinExistence type="predicted"/>
<accession>A0AAD7A201</accession>
<dbReference type="PANTHER" id="PTHR36223:SF1">
    <property type="entry name" value="TRANSCRIPTION ELONGATION FACTOR EAF N-TERMINAL DOMAIN-CONTAINING PROTEIN"/>
    <property type="match status" value="1"/>
</dbReference>
<dbReference type="Proteomes" id="UP001218218">
    <property type="component" value="Unassembled WGS sequence"/>
</dbReference>
<organism evidence="3 4">
    <name type="scientific">Mycena albidolilacea</name>
    <dbReference type="NCBI Taxonomy" id="1033008"/>
    <lineage>
        <taxon>Eukaryota</taxon>
        <taxon>Fungi</taxon>
        <taxon>Dikarya</taxon>
        <taxon>Basidiomycota</taxon>
        <taxon>Agaricomycotina</taxon>
        <taxon>Agaricomycetes</taxon>
        <taxon>Agaricomycetidae</taxon>
        <taxon>Agaricales</taxon>
        <taxon>Marasmiineae</taxon>
        <taxon>Mycenaceae</taxon>
        <taxon>Mycena</taxon>
    </lineage>
</organism>
<feature type="region of interest" description="Disordered" evidence="1">
    <location>
        <begin position="266"/>
        <end position="289"/>
    </location>
</feature>
<evidence type="ECO:0000313" key="3">
    <source>
        <dbReference type="EMBL" id="KAJ7347344.1"/>
    </source>
</evidence>
<feature type="compositionally biased region" description="Basic and acidic residues" evidence="1">
    <location>
        <begin position="266"/>
        <end position="278"/>
    </location>
</feature>
<reference evidence="3" key="1">
    <citation type="submission" date="2023-03" db="EMBL/GenBank/DDBJ databases">
        <title>Massive genome expansion in bonnet fungi (Mycena s.s.) driven by repeated elements and novel gene families across ecological guilds.</title>
        <authorList>
            <consortium name="Lawrence Berkeley National Laboratory"/>
            <person name="Harder C.B."/>
            <person name="Miyauchi S."/>
            <person name="Viragh M."/>
            <person name="Kuo A."/>
            <person name="Thoen E."/>
            <person name="Andreopoulos B."/>
            <person name="Lu D."/>
            <person name="Skrede I."/>
            <person name="Drula E."/>
            <person name="Henrissat B."/>
            <person name="Morin E."/>
            <person name="Kohler A."/>
            <person name="Barry K."/>
            <person name="LaButti K."/>
            <person name="Morin E."/>
            <person name="Salamov A."/>
            <person name="Lipzen A."/>
            <person name="Mereny Z."/>
            <person name="Hegedus B."/>
            <person name="Baldrian P."/>
            <person name="Stursova M."/>
            <person name="Weitz H."/>
            <person name="Taylor A."/>
            <person name="Grigoriev I.V."/>
            <person name="Nagy L.G."/>
            <person name="Martin F."/>
            <person name="Kauserud H."/>
        </authorList>
    </citation>
    <scope>NUCLEOTIDE SEQUENCE</scope>
    <source>
        <strain evidence="3">CBHHK002</strain>
    </source>
</reference>
<dbReference type="AlphaFoldDB" id="A0AAD7A201"/>
<feature type="region of interest" description="Disordered" evidence="1">
    <location>
        <begin position="73"/>
        <end position="92"/>
    </location>
</feature>
<feature type="domain" description="DUF7918" evidence="2">
    <location>
        <begin position="7"/>
        <end position="212"/>
    </location>
</feature>
<dbReference type="InterPro" id="IPR057678">
    <property type="entry name" value="DUF7918"/>
</dbReference>
<evidence type="ECO:0000313" key="4">
    <source>
        <dbReference type="Proteomes" id="UP001218218"/>
    </source>
</evidence>
<evidence type="ECO:0000259" key="2">
    <source>
        <dbReference type="Pfam" id="PF25534"/>
    </source>
</evidence>
<name>A0AAD7A201_9AGAR</name>
<gene>
    <name evidence="3" type="ORF">DFH08DRAFT_867796</name>
</gene>
<keyword evidence="4" id="KW-1185">Reference proteome</keyword>
<evidence type="ECO:0000256" key="1">
    <source>
        <dbReference type="SAM" id="MobiDB-lite"/>
    </source>
</evidence>
<dbReference type="EMBL" id="JARIHO010000019">
    <property type="protein sequence ID" value="KAJ7347344.1"/>
    <property type="molecule type" value="Genomic_DNA"/>
</dbReference>
<dbReference type="PANTHER" id="PTHR36223">
    <property type="entry name" value="BETA-LACTAMASE-TYPE TRANSPEPTIDASE FOLD DOMAIN CONTAINING PROTEIN"/>
    <property type="match status" value="1"/>
</dbReference>
<comment type="caution">
    <text evidence="3">The sequence shown here is derived from an EMBL/GenBank/DDBJ whole genome shotgun (WGS) entry which is preliminary data.</text>
</comment>
<sequence length="289" mass="32309">MHLDEIHAWICVDDVELSEFALEYSADGMEASCWIPSECDKQFSIHWETTDSVAGQTLNAQVTVDGTRCGSNDMRCSDRTRPHIASGSRNSVATSAETRRPLLFAQQALTDDDNLLNAAISPELGSIRVDIREVRTAPSMRSHRQPPVWDGRFETQVLHERSKKAMGHSVQFGAEYRERNRQLEPAVVVRDLATFVFRYRPIELLRAQGIAPPVVRPQPGASSADHEVVDLTMDDDDDDKAAASEINKLETRLRELKKKDGKVKIKSEPSGVRQEKESVFAPGEVIDLT</sequence>
<protein>
    <recommendedName>
        <fullName evidence="2">DUF7918 domain-containing protein</fullName>
    </recommendedName>
</protein>
<dbReference type="Pfam" id="PF25534">
    <property type="entry name" value="DUF7918"/>
    <property type="match status" value="1"/>
</dbReference>